<keyword evidence="5" id="KW-1185">Reference proteome</keyword>
<evidence type="ECO:0000259" key="3">
    <source>
        <dbReference type="Pfam" id="PF01145"/>
    </source>
</evidence>
<protein>
    <recommendedName>
        <fullName evidence="3">Band 7 domain-containing protein</fullName>
    </recommendedName>
</protein>
<feature type="coiled-coil region" evidence="2">
    <location>
        <begin position="150"/>
        <end position="177"/>
    </location>
</feature>
<evidence type="ECO:0000313" key="4">
    <source>
        <dbReference type="EMBL" id="GMA19139.1"/>
    </source>
</evidence>
<dbReference type="Gene3D" id="3.30.479.30">
    <property type="entry name" value="Band 7 domain"/>
    <property type="match status" value="1"/>
</dbReference>
<gene>
    <name evidence="4" type="ORF">GCM10025862_11600</name>
</gene>
<evidence type="ECO:0000256" key="2">
    <source>
        <dbReference type="SAM" id="Coils"/>
    </source>
</evidence>
<dbReference type="Pfam" id="PF01145">
    <property type="entry name" value="Band_7"/>
    <property type="match status" value="1"/>
</dbReference>
<sequence length="215" mass="22867">MVRYHQGALVGVLPAGRHRRRWGASDVPVDLRRSWIRVAPQEIPSSDGIHVKVSAAVLHSVGDPVAYLELTDDPRATVYLAAQVALREALAGLTADELVQRQSVLPVRAMVEAVRSVAATVGVEVHEIVVKDVVLPPEIRSAALDLATAQKRAQVQLEAARAETAALRAQANAAKLLDDHPALAQLRLIQSAPCGTKLVIQVGDTASLTEAASTD</sequence>
<reference evidence="5" key="1">
    <citation type="journal article" date="2019" name="Int. J. Syst. Evol. Microbiol.">
        <title>The Global Catalogue of Microorganisms (GCM) 10K type strain sequencing project: providing services to taxonomists for standard genome sequencing and annotation.</title>
        <authorList>
            <consortium name="The Broad Institute Genomics Platform"/>
            <consortium name="The Broad Institute Genome Sequencing Center for Infectious Disease"/>
            <person name="Wu L."/>
            <person name="Ma J."/>
        </authorList>
    </citation>
    <scope>NUCLEOTIDE SEQUENCE [LARGE SCALE GENOMIC DNA]</scope>
    <source>
        <strain evidence="5">NBRC 105830</strain>
    </source>
</reference>
<dbReference type="SUPFAM" id="SSF117892">
    <property type="entry name" value="Band 7/SPFH domain"/>
    <property type="match status" value="1"/>
</dbReference>
<dbReference type="PRINTS" id="PR00721">
    <property type="entry name" value="STOMATIN"/>
</dbReference>
<dbReference type="EMBL" id="BSUJ01000001">
    <property type="protein sequence ID" value="GMA19139.1"/>
    <property type="molecule type" value="Genomic_DNA"/>
</dbReference>
<dbReference type="InterPro" id="IPR001972">
    <property type="entry name" value="Stomatin_HflK_fam"/>
</dbReference>
<comment type="similarity">
    <text evidence="1">Belongs to the band 7/mec-2 family.</text>
</comment>
<organism evidence="4 5">
    <name type="scientific">Arsenicicoccus piscis</name>
    <dbReference type="NCBI Taxonomy" id="673954"/>
    <lineage>
        <taxon>Bacteria</taxon>
        <taxon>Bacillati</taxon>
        <taxon>Actinomycetota</taxon>
        <taxon>Actinomycetes</taxon>
        <taxon>Micrococcales</taxon>
        <taxon>Intrasporangiaceae</taxon>
        <taxon>Arsenicicoccus</taxon>
    </lineage>
</organism>
<proteinExistence type="inferred from homology"/>
<dbReference type="PANTHER" id="PTHR10264:SF83">
    <property type="entry name" value="BLL5629 PROTEIN"/>
    <property type="match status" value="1"/>
</dbReference>
<feature type="domain" description="Band 7" evidence="3">
    <location>
        <begin position="2"/>
        <end position="163"/>
    </location>
</feature>
<evidence type="ECO:0000256" key="1">
    <source>
        <dbReference type="ARBA" id="ARBA00008164"/>
    </source>
</evidence>
<dbReference type="InterPro" id="IPR036013">
    <property type="entry name" value="Band_7/SPFH_dom_sf"/>
</dbReference>
<dbReference type="InterPro" id="IPR001107">
    <property type="entry name" value="Band_7"/>
</dbReference>
<keyword evidence="2" id="KW-0175">Coiled coil</keyword>
<accession>A0ABQ6HN52</accession>
<dbReference type="PANTHER" id="PTHR10264">
    <property type="entry name" value="BAND 7 PROTEIN-RELATED"/>
    <property type="match status" value="1"/>
</dbReference>
<evidence type="ECO:0000313" key="5">
    <source>
        <dbReference type="Proteomes" id="UP001157109"/>
    </source>
</evidence>
<dbReference type="Proteomes" id="UP001157109">
    <property type="component" value="Unassembled WGS sequence"/>
</dbReference>
<name>A0ABQ6HN52_9MICO</name>
<comment type="caution">
    <text evidence="4">The sequence shown here is derived from an EMBL/GenBank/DDBJ whole genome shotgun (WGS) entry which is preliminary data.</text>
</comment>
<dbReference type="InterPro" id="IPR043202">
    <property type="entry name" value="Band-7_stomatin-like"/>
</dbReference>